<dbReference type="GO" id="GO:0004181">
    <property type="term" value="F:metallocarboxypeptidase activity"/>
    <property type="evidence" value="ECO:0007669"/>
    <property type="project" value="InterPro"/>
</dbReference>
<dbReference type="GO" id="GO:0006508">
    <property type="term" value="P:proteolysis"/>
    <property type="evidence" value="ECO:0007669"/>
    <property type="project" value="UniProtKB-KW"/>
</dbReference>
<protein>
    <recommendedName>
        <fullName evidence="9">Peptidase M14 domain-containing protein</fullName>
    </recommendedName>
</protein>
<dbReference type="AlphaFoldDB" id="A0A1G2UZA9"/>
<evidence type="ECO:0000313" key="11">
    <source>
        <dbReference type="Proteomes" id="UP000177697"/>
    </source>
</evidence>
<keyword evidence="3" id="KW-0645">Protease</keyword>
<feature type="active site" description="Proton donor/acceptor" evidence="7">
    <location>
        <position position="272"/>
    </location>
</feature>
<keyword evidence="5" id="KW-0862">Zinc</keyword>
<keyword evidence="4" id="KW-0378">Hydrolase</keyword>
<evidence type="ECO:0000313" key="10">
    <source>
        <dbReference type="EMBL" id="OHB14723.1"/>
    </source>
</evidence>
<dbReference type="GO" id="GO:0005615">
    <property type="term" value="C:extracellular space"/>
    <property type="evidence" value="ECO:0007669"/>
    <property type="project" value="TreeGrafter"/>
</dbReference>
<dbReference type="Pfam" id="PF00246">
    <property type="entry name" value="Peptidase_M14"/>
    <property type="match status" value="1"/>
</dbReference>
<comment type="cofactor">
    <cofactor evidence="1">
        <name>Zn(2+)</name>
        <dbReference type="ChEBI" id="CHEBI:29105"/>
    </cofactor>
</comment>
<dbReference type="SUPFAM" id="SSF53187">
    <property type="entry name" value="Zn-dependent exopeptidases"/>
    <property type="match status" value="1"/>
</dbReference>
<feature type="transmembrane region" description="Helical" evidence="8">
    <location>
        <begin position="9"/>
        <end position="28"/>
    </location>
</feature>
<proteinExistence type="inferred from homology"/>
<comment type="similarity">
    <text evidence="2 7">Belongs to the peptidase M14 family.</text>
</comment>
<dbReference type="EMBL" id="MHWW01000015">
    <property type="protein sequence ID" value="OHB14723.1"/>
    <property type="molecule type" value="Genomic_DNA"/>
</dbReference>
<dbReference type="PANTHER" id="PTHR11705">
    <property type="entry name" value="PROTEASE FAMILY M14 CARBOXYPEPTIDASE A,B"/>
    <property type="match status" value="1"/>
</dbReference>
<dbReference type="CDD" id="cd00596">
    <property type="entry name" value="Peptidase_M14_like"/>
    <property type="match status" value="1"/>
</dbReference>
<dbReference type="InterPro" id="IPR000834">
    <property type="entry name" value="Peptidase_M14"/>
</dbReference>
<evidence type="ECO:0000259" key="9">
    <source>
        <dbReference type="PROSITE" id="PS52035"/>
    </source>
</evidence>
<evidence type="ECO:0000256" key="6">
    <source>
        <dbReference type="ARBA" id="ARBA00023049"/>
    </source>
</evidence>
<evidence type="ECO:0000256" key="4">
    <source>
        <dbReference type="ARBA" id="ARBA00022801"/>
    </source>
</evidence>
<dbReference type="PANTHER" id="PTHR11705:SF143">
    <property type="entry name" value="SLL0236 PROTEIN"/>
    <property type="match status" value="1"/>
</dbReference>
<sequence length="299" mass="32790">MCPIFKRPIFIIAILTIIGAGILAFFILRKPAEIKPIENTKNLAVVEVIGMSAEGREILSYSYLPNGEANGNGGKKIVFVGGIHGGYEWNSVLLSYQMIDYFDKYPDSIPDDLTVIIIPNANPDGVFAVTHKVGRFAIADVSTSTKILATGRFNANDVDLNRNFDCRWQATSTWQSKIVSAGTKAFSEPESLAIKNFVLKNNPSAVIFWHSKSNAVYASECEEGILPETLNIMDAYSNASGYPAIKSFDAYVITGDAEGWLASINIPAITVELKTHDTVEWSQNLAGIKAIFEYYGDKN</sequence>
<gene>
    <name evidence="10" type="ORF">A2431_01330</name>
</gene>
<dbReference type="Gene3D" id="3.40.630.10">
    <property type="entry name" value="Zn peptidases"/>
    <property type="match status" value="1"/>
</dbReference>
<evidence type="ECO:0000256" key="8">
    <source>
        <dbReference type="SAM" id="Phobius"/>
    </source>
</evidence>
<dbReference type="GO" id="GO:0008270">
    <property type="term" value="F:zinc ion binding"/>
    <property type="evidence" value="ECO:0007669"/>
    <property type="project" value="InterPro"/>
</dbReference>
<feature type="domain" description="Peptidase M14" evidence="9">
    <location>
        <begin position="21"/>
        <end position="295"/>
    </location>
</feature>
<keyword evidence="6" id="KW-0482">Metalloprotease</keyword>
<organism evidence="10 11">
    <name type="scientific">Candidatus Zambryskibacteria bacterium RIFOXYC1_FULL_39_10</name>
    <dbReference type="NCBI Taxonomy" id="1802779"/>
    <lineage>
        <taxon>Bacteria</taxon>
        <taxon>Candidatus Zambryskiibacteriota</taxon>
    </lineage>
</organism>
<evidence type="ECO:0000256" key="5">
    <source>
        <dbReference type="ARBA" id="ARBA00022833"/>
    </source>
</evidence>
<name>A0A1G2UZA9_9BACT</name>
<evidence type="ECO:0000256" key="1">
    <source>
        <dbReference type="ARBA" id="ARBA00001947"/>
    </source>
</evidence>
<keyword evidence="8" id="KW-1133">Transmembrane helix</keyword>
<dbReference type="SMART" id="SM00631">
    <property type="entry name" value="Zn_pept"/>
    <property type="match status" value="1"/>
</dbReference>
<dbReference type="Proteomes" id="UP000177697">
    <property type="component" value="Unassembled WGS sequence"/>
</dbReference>
<evidence type="ECO:0000256" key="3">
    <source>
        <dbReference type="ARBA" id="ARBA00022670"/>
    </source>
</evidence>
<dbReference type="PROSITE" id="PS52035">
    <property type="entry name" value="PEPTIDASE_M14"/>
    <property type="match status" value="1"/>
</dbReference>
<evidence type="ECO:0000256" key="7">
    <source>
        <dbReference type="PROSITE-ProRule" id="PRU01379"/>
    </source>
</evidence>
<accession>A0A1G2UZA9</accession>
<comment type="caution">
    <text evidence="10">The sequence shown here is derived from an EMBL/GenBank/DDBJ whole genome shotgun (WGS) entry which is preliminary data.</text>
</comment>
<evidence type="ECO:0000256" key="2">
    <source>
        <dbReference type="ARBA" id="ARBA00005988"/>
    </source>
</evidence>
<reference evidence="10 11" key="1">
    <citation type="journal article" date="2016" name="Nat. Commun.">
        <title>Thousands of microbial genomes shed light on interconnected biogeochemical processes in an aquifer system.</title>
        <authorList>
            <person name="Anantharaman K."/>
            <person name="Brown C.T."/>
            <person name="Hug L.A."/>
            <person name="Sharon I."/>
            <person name="Castelle C.J."/>
            <person name="Probst A.J."/>
            <person name="Thomas B.C."/>
            <person name="Singh A."/>
            <person name="Wilkins M.J."/>
            <person name="Karaoz U."/>
            <person name="Brodie E.L."/>
            <person name="Williams K.H."/>
            <person name="Hubbard S.S."/>
            <person name="Banfield J.F."/>
        </authorList>
    </citation>
    <scope>NUCLEOTIDE SEQUENCE [LARGE SCALE GENOMIC DNA]</scope>
</reference>
<keyword evidence="8" id="KW-0812">Transmembrane</keyword>
<keyword evidence="8" id="KW-0472">Membrane</keyword>